<reference evidence="2" key="1">
    <citation type="submission" date="2017-09" db="EMBL/GenBank/DDBJ databases">
        <title>Depth-based differentiation of microbial function through sediment-hosted aquifers and enrichment of novel symbionts in the deep terrestrial subsurface.</title>
        <authorList>
            <person name="Probst A.J."/>
            <person name="Ladd B."/>
            <person name="Jarett J.K."/>
            <person name="Geller-Mcgrath D.E."/>
            <person name="Sieber C.M.K."/>
            <person name="Emerson J.B."/>
            <person name="Anantharaman K."/>
            <person name="Thomas B.C."/>
            <person name="Malmstrom R."/>
            <person name="Stieglmeier M."/>
            <person name="Klingl A."/>
            <person name="Woyke T."/>
            <person name="Ryan C.M."/>
            <person name="Banfield J.F."/>
        </authorList>
    </citation>
    <scope>NUCLEOTIDE SEQUENCE [LARGE SCALE GENOMIC DNA]</scope>
</reference>
<proteinExistence type="predicted"/>
<dbReference type="EMBL" id="PFEU01000024">
    <property type="protein sequence ID" value="PJE76402.1"/>
    <property type="molecule type" value="Genomic_DNA"/>
</dbReference>
<name>A0A2M8LG24_9BACT</name>
<accession>A0A2M8LG24</accession>
<gene>
    <name evidence="1" type="ORF">COV05_04725</name>
</gene>
<organism evidence="1 2">
    <name type="scientific">Candidatus Uhrbacteria bacterium CG10_big_fil_rev_8_21_14_0_10_48_16</name>
    <dbReference type="NCBI Taxonomy" id="1975038"/>
    <lineage>
        <taxon>Bacteria</taxon>
        <taxon>Candidatus Uhriibacteriota</taxon>
    </lineage>
</organism>
<evidence type="ECO:0000313" key="2">
    <source>
        <dbReference type="Proteomes" id="UP000231436"/>
    </source>
</evidence>
<dbReference type="Proteomes" id="UP000231436">
    <property type="component" value="Unassembled WGS sequence"/>
</dbReference>
<dbReference type="InterPro" id="IPR009241">
    <property type="entry name" value="HigB-like"/>
</dbReference>
<dbReference type="AlphaFoldDB" id="A0A2M8LG24"/>
<protein>
    <submittedName>
        <fullName evidence="1">Type II toxin-antitoxin system RelE/ParE family toxin</fullName>
    </submittedName>
</protein>
<comment type="caution">
    <text evidence="1">The sequence shown here is derived from an EMBL/GenBank/DDBJ whole genome shotgun (WGS) entry which is preliminary data.</text>
</comment>
<evidence type="ECO:0000313" key="1">
    <source>
        <dbReference type="EMBL" id="PJE76402.1"/>
    </source>
</evidence>
<sequence length="103" mass="12080">MEVRFFHNDIEQFIAGLEKSTIAKVLRTFDLLETFGYRLGMPHTKKIGNGLFELRIRGAQEVRFLYIFRKEQIVIVLHGFVKKTQKLPMKDLKLAQQRKASLT</sequence>
<dbReference type="Pfam" id="PF05973">
    <property type="entry name" value="Gp49"/>
    <property type="match status" value="1"/>
</dbReference>